<gene>
    <name evidence="2" type="ORF">H1R20_g13875</name>
</gene>
<evidence type="ECO:0000313" key="3">
    <source>
        <dbReference type="Proteomes" id="UP001140091"/>
    </source>
</evidence>
<proteinExistence type="predicted"/>
<sequence>MKGWRFELVFTAPWGHGADSRNKEYEATGSEDRLDVPLEDSAKDGANESEALITKT</sequence>
<keyword evidence="3" id="KW-1185">Reference proteome</keyword>
<comment type="caution">
    <text evidence="2">The sequence shown here is derived from an EMBL/GenBank/DDBJ whole genome shotgun (WGS) entry which is preliminary data.</text>
</comment>
<dbReference type="AlphaFoldDB" id="A0A9W8IYV2"/>
<evidence type="ECO:0000256" key="1">
    <source>
        <dbReference type="SAM" id="MobiDB-lite"/>
    </source>
</evidence>
<reference evidence="2" key="1">
    <citation type="submission" date="2022-06" db="EMBL/GenBank/DDBJ databases">
        <title>Genome Sequence of Candolleomyces eurysporus.</title>
        <authorList>
            <person name="Buettner E."/>
        </authorList>
    </citation>
    <scope>NUCLEOTIDE SEQUENCE</scope>
    <source>
        <strain evidence="2">VTCC 930004</strain>
    </source>
</reference>
<dbReference type="Proteomes" id="UP001140091">
    <property type="component" value="Unassembled WGS sequence"/>
</dbReference>
<name>A0A9W8IYV2_9AGAR</name>
<feature type="compositionally biased region" description="Basic and acidic residues" evidence="1">
    <location>
        <begin position="18"/>
        <end position="46"/>
    </location>
</feature>
<organism evidence="2 3">
    <name type="scientific">Candolleomyces eurysporus</name>
    <dbReference type="NCBI Taxonomy" id="2828524"/>
    <lineage>
        <taxon>Eukaryota</taxon>
        <taxon>Fungi</taxon>
        <taxon>Dikarya</taxon>
        <taxon>Basidiomycota</taxon>
        <taxon>Agaricomycotina</taxon>
        <taxon>Agaricomycetes</taxon>
        <taxon>Agaricomycetidae</taxon>
        <taxon>Agaricales</taxon>
        <taxon>Agaricineae</taxon>
        <taxon>Psathyrellaceae</taxon>
        <taxon>Candolleomyces</taxon>
    </lineage>
</organism>
<dbReference type="EMBL" id="JANBPK010001388">
    <property type="protein sequence ID" value="KAJ2923219.1"/>
    <property type="molecule type" value="Genomic_DNA"/>
</dbReference>
<accession>A0A9W8IYV2</accession>
<protein>
    <submittedName>
        <fullName evidence="2">Uncharacterized protein</fullName>
    </submittedName>
</protein>
<evidence type="ECO:0000313" key="2">
    <source>
        <dbReference type="EMBL" id="KAJ2923219.1"/>
    </source>
</evidence>
<feature type="region of interest" description="Disordered" evidence="1">
    <location>
        <begin position="15"/>
        <end position="56"/>
    </location>
</feature>
<feature type="non-terminal residue" evidence="2">
    <location>
        <position position="1"/>
    </location>
</feature>